<gene>
    <name evidence="2" type="ORF">GIB67_038226</name>
</gene>
<dbReference type="InterPro" id="IPR050600">
    <property type="entry name" value="SETD3_SETD6_MTase"/>
</dbReference>
<sequence>MSVMFLGFRSTNSSFQRPILLLLNNSRLHCSSSQTSPNLIEDFLPWLQRKSGVEISSTLSIGNSIYGRSLFASKAIREGDCIMQVPFSVKLTPYNLPPEIESLLGDDVGNVARLAVVVLVEQKLGQDSQWTLYINSLPRHGELHSTVFWSNEEMEMVRLSSLYMETVNQKVQIEKEFLMIRPVFDRFPQYFEDITWKDFLHAYALVGSRAWGNIEGLSLVPFADFLNHDGVCEAVLLSDNHRRLSEVIADRNYAPGEQVLQRRPSASEIALHVIGNGDKTVVWNDPWHPLEYHTRLLGEIASMLPCVEISNGQEDEIVWTVSNNDGSVVDNKGAWGAILRENLSDPIGATAGSFPSASIPVMELKVVEMGIVLAGKHNRKRVIIVTYSTIALLYLTGKLNPTWDTKNLVHRIRAMMGKLEAWEIRFNYRETNEAADFLAGLHPGVDWVEFLPSSFAQDLKDIIHREKGHVLIRYGKFSNSTLLLDFGFTLPYNIYDQVSLY</sequence>
<dbReference type="PANTHER" id="PTHR13271:SF134">
    <property type="entry name" value="OS01G0976450 PROTEIN"/>
    <property type="match status" value="1"/>
</dbReference>
<dbReference type="Gene3D" id="3.30.420.10">
    <property type="entry name" value="Ribonuclease H-like superfamily/Ribonuclease H"/>
    <property type="match status" value="1"/>
</dbReference>
<dbReference type="AlphaFoldDB" id="A0A7J7NGX5"/>
<dbReference type="SUPFAM" id="SSF53098">
    <property type="entry name" value="Ribonuclease H-like"/>
    <property type="match status" value="1"/>
</dbReference>
<dbReference type="GO" id="GO:0004523">
    <property type="term" value="F:RNA-DNA hybrid ribonuclease activity"/>
    <property type="evidence" value="ECO:0007669"/>
    <property type="project" value="InterPro"/>
</dbReference>
<evidence type="ECO:0000313" key="3">
    <source>
        <dbReference type="Proteomes" id="UP000541444"/>
    </source>
</evidence>
<accession>A0A7J7NGX5</accession>
<reference evidence="2 3" key="1">
    <citation type="journal article" date="2020" name="IScience">
        <title>Genome Sequencing of the Endangered Kingdonia uniflora (Circaeasteraceae, Ranunculales) Reveals Potential Mechanisms of Evolutionary Specialization.</title>
        <authorList>
            <person name="Sun Y."/>
            <person name="Deng T."/>
            <person name="Zhang A."/>
            <person name="Moore M.J."/>
            <person name="Landis J.B."/>
            <person name="Lin N."/>
            <person name="Zhang H."/>
            <person name="Zhang X."/>
            <person name="Huang J."/>
            <person name="Zhang X."/>
            <person name="Sun H."/>
            <person name="Wang H."/>
        </authorList>
    </citation>
    <scope>NUCLEOTIDE SEQUENCE [LARGE SCALE GENOMIC DNA]</scope>
    <source>
        <strain evidence="2">TB1705</strain>
        <tissue evidence="2">Leaf</tissue>
    </source>
</reference>
<dbReference type="InterPro" id="IPR012337">
    <property type="entry name" value="RNaseH-like_sf"/>
</dbReference>
<proteinExistence type="predicted"/>
<dbReference type="SUPFAM" id="SSF82199">
    <property type="entry name" value="SET domain"/>
    <property type="match status" value="1"/>
</dbReference>
<dbReference type="EMBL" id="JACGCM010000790">
    <property type="protein sequence ID" value="KAF6166489.1"/>
    <property type="molecule type" value="Genomic_DNA"/>
</dbReference>
<dbReference type="CDD" id="cd06222">
    <property type="entry name" value="RNase_H_like"/>
    <property type="match status" value="1"/>
</dbReference>
<dbReference type="Pfam" id="PF13456">
    <property type="entry name" value="RVT_3"/>
    <property type="match status" value="1"/>
</dbReference>
<dbReference type="GO" id="GO:0003676">
    <property type="term" value="F:nucleic acid binding"/>
    <property type="evidence" value="ECO:0007669"/>
    <property type="project" value="InterPro"/>
</dbReference>
<dbReference type="PANTHER" id="PTHR13271">
    <property type="entry name" value="UNCHARACTERIZED PUTATIVE METHYLTRANSFERASE"/>
    <property type="match status" value="1"/>
</dbReference>
<name>A0A7J7NGX5_9MAGN</name>
<dbReference type="InterPro" id="IPR036397">
    <property type="entry name" value="RNaseH_sf"/>
</dbReference>
<comment type="caution">
    <text evidence="2">The sequence shown here is derived from an EMBL/GenBank/DDBJ whole genome shotgun (WGS) entry which is preliminary data.</text>
</comment>
<keyword evidence="3" id="KW-1185">Reference proteome</keyword>
<evidence type="ECO:0000259" key="1">
    <source>
        <dbReference type="Pfam" id="PF13456"/>
    </source>
</evidence>
<dbReference type="InterPro" id="IPR046341">
    <property type="entry name" value="SET_dom_sf"/>
</dbReference>
<dbReference type="GO" id="GO:0016279">
    <property type="term" value="F:protein-lysine N-methyltransferase activity"/>
    <property type="evidence" value="ECO:0007669"/>
    <property type="project" value="TreeGrafter"/>
</dbReference>
<organism evidence="2 3">
    <name type="scientific">Kingdonia uniflora</name>
    <dbReference type="NCBI Taxonomy" id="39325"/>
    <lineage>
        <taxon>Eukaryota</taxon>
        <taxon>Viridiplantae</taxon>
        <taxon>Streptophyta</taxon>
        <taxon>Embryophyta</taxon>
        <taxon>Tracheophyta</taxon>
        <taxon>Spermatophyta</taxon>
        <taxon>Magnoliopsida</taxon>
        <taxon>Ranunculales</taxon>
        <taxon>Circaeasteraceae</taxon>
        <taxon>Kingdonia</taxon>
    </lineage>
</organism>
<protein>
    <recommendedName>
        <fullName evidence="1">RNase H type-1 domain-containing protein</fullName>
    </recommendedName>
</protein>
<evidence type="ECO:0000313" key="2">
    <source>
        <dbReference type="EMBL" id="KAF6166489.1"/>
    </source>
</evidence>
<feature type="domain" description="RNase H type-1" evidence="1">
    <location>
        <begin position="323"/>
        <end position="439"/>
    </location>
</feature>
<dbReference type="OrthoDB" id="441812at2759"/>
<dbReference type="InterPro" id="IPR002156">
    <property type="entry name" value="RNaseH_domain"/>
</dbReference>
<dbReference type="Proteomes" id="UP000541444">
    <property type="component" value="Unassembled WGS sequence"/>
</dbReference>
<dbReference type="Gene3D" id="3.90.1410.10">
    <property type="entry name" value="set domain protein methyltransferase, domain 1"/>
    <property type="match status" value="1"/>
</dbReference>
<dbReference type="InterPro" id="IPR044730">
    <property type="entry name" value="RNase_H-like_dom_plant"/>
</dbReference>